<dbReference type="AlphaFoldDB" id="A0A132PPR3"/>
<dbReference type="STRING" id="59750.AWC31_18615"/>
<proteinExistence type="predicted"/>
<name>A0A132PPR3_9MYCO</name>
<dbReference type="Proteomes" id="UP000070612">
    <property type="component" value="Unassembled WGS sequence"/>
</dbReference>
<sequence length="228" mass="25001">MPERRLLRCVTAFLALLITLTGCAGHGNVDAEPTVVGDADLNGLLLSTDQMNTLMATTGMTPHPMVTTMGDHRNLLPNLNCLGVWQVNEAAIYGDGWDALRQQLLRSPDTDNWDNLVVQSVVSYQSEQDARDFYRESADRWSKCADHNVNINLNGQQLPKWRSGALAETDTELSMPFTRGTGAQTRSCQRVLAVEANVIIDVQACKPASETVTQAAMVADTIKASLRR</sequence>
<feature type="domain" description="PknH-like extracellular" evidence="2">
    <location>
        <begin position="38"/>
        <end position="222"/>
    </location>
</feature>
<reference evidence="3 4" key="1">
    <citation type="submission" date="2015-07" db="EMBL/GenBank/DDBJ databases">
        <title>A draft genome sequence of Mycobacterium wolinskyi.</title>
        <authorList>
            <person name="de Man T.J."/>
            <person name="Perry K.A."/>
            <person name="Coulliette A.D."/>
            <person name="Jensen B."/>
            <person name="Toney N.C."/>
            <person name="Limbago B.M."/>
            <person name="Noble-Wang J."/>
        </authorList>
    </citation>
    <scope>NUCLEOTIDE SEQUENCE [LARGE SCALE GENOMIC DNA]</scope>
    <source>
        <strain evidence="3 4">CDC_01</strain>
    </source>
</reference>
<dbReference type="Gene3D" id="3.40.1000.70">
    <property type="entry name" value="PknH-like extracellular domain"/>
    <property type="match status" value="1"/>
</dbReference>
<evidence type="ECO:0000313" key="3">
    <source>
        <dbReference type="EMBL" id="KWX24336.1"/>
    </source>
</evidence>
<dbReference type="InterPro" id="IPR038232">
    <property type="entry name" value="PknH-like_Extracell_sf"/>
</dbReference>
<feature type="chain" id="PRO_5039728379" description="PknH-like extracellular domain-containing protein" evidence="1">
    <location>
        <begin position="25"/>
        <end position="228"/>
    </location>
</feature>
<comment type="caution">
    <text evidence="3">The sequence shown here is derived from an EMBL/GenBank/DDBJ whole genome shotgun (WGS) entry which is preliminary data.</text>
</comment>
<evidence type="ECO:0000259" key="2">
    <source>
        <dbReference type="Pfam" id="PF14032"/>
    </source>
</evidence>
<keyword evidence="4" id="KW-1185">Reference proteome</keyword>
<dbReference type="PROSITE" id="PS51257">
    <property type="entry name" value="PROKAR_LIPOPROTEIN"/>
    <property type="match status" value="1"/>
</dbReference>
<keyword evidence="1" id="KW-0732">Signal</keyword>
<dbReference type="EMBL" id="LGTW01000005">
    <property type="protein sequence ID" value="KWX24336.1"/>
    <property type="molecule type" value="Genomic_DNA"/>
</dbReference>
<dbReference type="PATRIC" id="fig|59750.3.peg.6072"/>
<dbReference type="Pfam" id="PF14032">
    <property type="entry name" value="PknH_C"/>
    <property type="match status" value="1"/>
</dbReference>
<evidence type="ECO:0000313" key="4">
    <source>
        <dbReference type="Proteomes" id="UP000070612"/>
    </source>
</evidence>
<accession>A0A132PPR3</accession>
<organism evidence="3 4">
    <name type="scientific">Mycolicibacterium wolinskyi</name>
    <dbReference type="NCBI Taxonomy" id="59750"/>
    <lineage>
        <taxon>Bacteria</taxon>
        <taxon>Bacillati</taxon>
        <taxon>Actinomycetota</taxon>
        <taxon>Actinomycetes</taxon>
        <taxon>Mycobacteriales</taxon>
        <taxon>Mycobacteriaceae</taxon>
        <taxon>Mycolicibacterium</taxon>
    </lineage>
</organism>
<dbReference type="InterPro" id="IPR026954">
    <property type="entry name" value="PknH-like_Extracell"/>
</dbReference>
<evidence type="ECO:0000256" key="1">
    <source>
        <dbReference type="SAM" id="SignalP"/>
    </source>
</evidence>
<gene>
    <name evidence="3" type="ORF">AFM11_10170</name>
</gene>
<protein>
    <recommendedName>
        <fullName evidence="2">PknH-like extracellular domain-containing protein</fullName>
    </recommendedName>
</protein>
<dbReference type="RefSeq" id="WP_067847493.1">
    <property type="nucleotide sequence ID" value="NZ_LGTW01000005.1"/>
</dbReference>
<feature type="signal peptide" evidence="1">
    <location>
        <begin position="1"/>
        <end position="24"/>
    </location>
</feature>